<evidence type="ECO:0000256" key="11">
    <source>
        <dbReference type="SAM" id="MobiDB-lite"/>
    </source>
</evidence>
<dbReference type="EMBL" id="CP014229">
    <property type="protein sequence ID" value="AMD90807.1"/>
    <property type="molecule type" value="Genomic_DNA"/>
</dbReference>
<keyword evidence="5 10" id="KW-0145">Chemotaxis</keyword>
<dbReference type="Proteomes" id="UP000069241">
    <property type="component" value="Chromosome"/>
</dbReference>
<keyword evidence="12" id="KW-0966">Cell projection</keyword>
<evidence type="ECO:0000313" key="12">
    <source>
        <dbReference type="EMBL" id="AMD90807.1"/>
    </source>
</evidence>
<evidence type="ECO:0000256" key="1">
    <source>
        <dbReference type="ARBA" id="ARBA00002254"/>
    </source>
</evidence>
<dbReference type="GO" id="GO:0071978">
    <property type="term" value="P:bacterial-type flagellum-dependent swarming motility"/>
    <property type="evidence" value="ECO:0007669"/>
    <property type="project" value="TreeGrafter"/>
</dbReference>
<dbReference type="PANTHER" id="PTHR35091:SF2">
    <property type="entry name" value="FLAGELLAR PROTEIN FLIL"/>
    <property type="match status" value="1"/>
</dbReference>
<evidence type="ECO:0000256" key="2">
    <source>
        <dbReference type="ARBA" id="ARBA00004162"/>
    </source>
</evidence>
<dbReference type="KEGG" id="dfi:AXF13_12115"/>
<evidence type="ECO:0000256" key="3">
    <source>
        <dbReference type="ARBA" id="ARBA00008281"/>
    </source>
</evidence>
<keyword evidence="12" id="KW-0969">Cilium</keyword>
<comment type="subcellular location">
    <subcellularLocation>
        <location evidence="2">Cell membrane</location>
        <topology evidence="2">Single-pass membrane protein</topology>
    </subcellularLocation>
</comment>
<evidence type="ECO:0000256" key="5">
    <source>
        <dbReference type="ARBA" id="ARBA00022500"/>
    </source>
</evidence>
<evidence type="ECO:0000256" key="9">
    <source>
        <dbReference type="ARBA" id="ARBA00023136"/>
    </source>
</evidence>
<keyword evidence="8 10" id="KW-1133">Transmembrane helix</keyword>
<evidence type="ECO:0000313" key="13">
    <source>
        <dbReference type="Proteomes" id="UP000069241"/>
    </source>
</evidence>
<comment type="similarity">
    <text evidence="3 10">Belongs to the FliL family.</text>
</comment>
<evidence type="ECO:0000256" key="8">
    <source>
        <dbReference type="ARBA" id="ARBA00022989"/>
    </source>
</evidence>
<dbReference type="STRING" id="44742.AXF13_12115"/>
<evidence type="ECO:0000256" key="4">
    <source>
        <dbReference type="ARBA" id="ARBA00022475"/>
    </source>
</evidence>
<dbReference type="GO" id="GO:0005886">
    <property type="term" value="C:plasma membrane"/>
    <property type="evidence" value="ECO:0007669"/>
    <property type="project" value="UniProtKB-SubCell"/>
</dbReference>
<evidence type="ECO:0000256" key="10">
    <source>
        <dbReference type="RuleBase" id="RU364125"/>
    </source>
</evidence>
<feature type="compositionally biased region" description="Acidic residues" evidence="11">
    <location>
        <begin position="42"/>
        <end position="60"/>
    </location>
</feature>
<keyword evidence="6 10" id="KW-0812">Transmembrane</keyword>
<keyword evidence="7 10" id="KW-0283">Flagellar rotation</keyword>
<keyword evidence="4 10" id="KW-1003">Cell membrane</keyword>
<dbReference type="GO" id="GO:0006935">
    <property type="term" value="P:chemotaxis"/>
    <property type="evidence" value="ECO:0007669"/>
    <property type="project" value="UniProtKB-KW"/>
</dbReference>
<protein>
    <recommendedName>
        <fullName evidence="10">Flagellar protein FliL</fullName>
    </recommendedName>
</protein>
<keyword evidence="13" id="KW-1185">Reference proteome</keyword>
<dbReference type="Pfam" id="PF03748">
    <property type="entry name" value="FliL"/>
    <property type="match status" value="1"/>
</dbReference>
<feature type="transmembrane region" description="Helical" evidence="10">
    <location>
        <begin position="73"/>
        <end position="96"/>
    </location>
</feature>
<dbReference type="RefSeq" id="WP_062253579.1">
    <property type="nucleotide sequence ID" value="NZ_CP014229.1"/>
</dbReference>
<dbReference type="PANTHER" id="PTHR35091">
    <property type="entry name" value="FLAGELLAR PROTEIN FLIL"/>
    <property type="match status" value="1"/>
</dbReference>
<evidence type="ECO:0000256" key="7">
    <source>
        <dbReference type="ARBA" id="ARBA00022779"/>
    </source>
</evidence>
<name>A0A0X8JLJ1_9BACT</name>
<accession>A0A0X8JLJ1</accession>
<gene>
    <name evidence="12" type="ORF">AXF13_12115</name>
</gene>
<dbReference type="AlphaFoldDB" id="A0A0X8JLJ1"/>
<keyword evidence="12" id="KW-0282">Flagellum</keyword>
<feature type="compositionally biased region" description="Basic and acidic residues" evidence="11">
    <location>
        <begin position="1"/>
        <end position="16"/>
    </location>
</feature>
<sequence length="224" mass="24897">MADETELKTAPPKDEVQVSLGPSLGQTKVELDLDDAPFLQPTEDDLPAEQEDNLPAEPEDQAAAQAKQKKKKLFLLAAGAVVGLLLILGAAAWWFFLRTPPPAPDALKPEVIVVPSKPTVKTKPDYIKEFAPFLVPRDDGKSKTRFLVCKFSAVSKDAGLGKEMDQKMISLRDAMYYYLRSKSNEYLMDPRNGPAIKQDLTSVLNDYLTHGKIEDILFESYLNE</sequence>
<reference evidence="13" key="1">
    <citation type="submission" date="2016-02" db="EMBL/GenBank/DDBJ databases">
        <authorList>
            <person name="Holder M.E."/>
            <person name="Ajami N.J."/>
            <person name="Petrosino J.F."/>
        </authorList>
    </citation>
    <scope>NUCLEOTIDE SEQUENCE [LARGE SCALE GENOMIC DNA]</scope>
    <source>
        <strain evidence="13">CCUG 45958</strain>
    </source>
</reference>
<feature type="region of interest" description="Disordered" evidence="11">
    <location>
        <begin position="1"/>
        <end position="63"/>
    </location>
</feature>
<dbReference type="InterPro" id="IPR005503">
    <property type="entry name" value="FliL"/>
</dbReference>
<proteinExistence type="inferred from homology"/>
<organism evidence="12 13">
    <name type="scientific">Desulfovibrio fairfieldensis</name>
    <dbReference type="NCBI Taxonomy" id="44742"/>
    <lineage>
        <taxon>Bacteria</taxon>
        <taxon>Pseudomonadati</taxon>
        <taxon>Thermodesulfobacteriota</taxon>
        <taxon>Desulfovibrionia</taxon>
        <taxon>Desulfovibrionales</taxon>
        <taxon>Desulfovibrionaceae</taxon>
        <taxon>Desulfovibrio</taxon>
    </lineage>
</organism>
<comment type="function">
    <text evidence="1 10">Controls the rotational direction of flagella during chemotaxis.</text>
</comment>
<dbReference type="GO" id="GO:0009425">
    <property type="term" value="C:bacterial-type flagellum basal body"/>
    <property type="evidence" value="ECO:0007669"/>
    <property type="project" value="InterPro"/>
</dbReference>
<evidence type="ECO:0000256" key="6">
    <source>
        <dbReference type="ARBA" id="ARBA00022692"/>
    </source>
</evidence>
<keyword evidence="9 10" id="KW-0472">Membrane</keyword>